<evidence type="ECO:0000313" key="3">
    <source>
        <dbReference type="Proteomes" id="UP000177349"/>
    </source>
</evidence>
<keyword evidence="1" id="KW-1133">Transmembrane helix</keyword>
<feature type="transmembrane region" description="Helical" evidence="1">
    <location>
        <begin position="98"/>
        <end position="117"/>
    </location>
</feature>
<feature type="transmembrane region" description="Helical" evidence="1">
    <location>
        <begin position="6"/>
        <end position="23"/>
    </location>
</feature>
<feature type="transmembrane region" description="Helical" evidence="1">
    <location>
        <begin position="137"/>
        <end position="157"/>
    </location>
</feature>
<feature type="transmembrane region" description="Helical" evidence="1">
    <location>
        <begin position="35"/>
        <end position="56"/>
    </location>
</feature>
<reference evidence="2 3" key="1">
    <citation type="journal article" date="2016" name="Nat. Commun.">
        <title>Thousands of microbial genomes shed light on interconnected biogeochemical processes in an aquifer system.</title>
        <authorList>
            <person name="Anantharaman K."/>
            <person name="Brown C.T."/>
            <person name="Hug L.A."/>
            <person name="Sharon I."/>
            <person name="Castelle C.J."/>
            <person name="Probst A.J."/>
            <person name="Thomas B.C."/>
            <person name="Singh A."/>
            <person name="Wilkins M.J."/>
            <person name="Karaoz U."/>
            <person name="Brodie E.L."/>
            <person name="Williams K.H."/>
            <person name="Hubbard S.S."/>
            <person name="Banfield J.F."/>
        </authorList>
    </citation>
    <scope>NUCLEOTIDE SEQUENCE [LARGE SCALE GENOMIC DNA]</scope>
</reference>
<comment type="caution">
    <text evidence="2">The sequence shown here is derived from an EMBL/GenBank/DDBJ whole genome shotgun (WGS) entry which is preliminary data.</text>
</comment>
<gene>
    <name evidence="2" type="ORF">A3B31_03115</name>
</gene>
<evidence type="ECO:0000256" key="1">
    <source>
        <dbReference type="SAM" id="Phobius"/>
    </source>
</evidence>
<keyword evidence="1" id="KW-0472">Membrane</keyword>
<evidence type="ECO:0000313" key="2">
    <source>
        <dbReference type="EMBL" id="OGY90883.1"/>
    </source>
</evidence>
<feature type="transmembrane region" description="Helical" evidence="1">
    <location>
        <begin position="68"/>
        <end position="86"/>
    </location>
</feature>
<dbReference type="EMBL" id="MHKN01000054">
    <property type="protein sequence ID" value="OGY90883.1"/>
    <property type="molecule type" value="Genomic_DNA"/>
</dbReference>
<dbReference type="AlphaFoldDB" id="A0A1G2BP35"/>
<sequence>MDLRIIVLFITTGANLALAFFVLAKDWLRRINKYFALVLLSIASWSFFLALFYAAGSVGELHSLIPPIYISAAFISLFFYLFCTSFPFDSISMSKARWLVHFFLIAAVIIVIIYLRVEKEIIFDKAWGHPTTVNAGAYALYSLYFLGYIFLSFYHLIKKIRISTGYTKRLIAIVLYSTLLAAFFGSVFDLFFPIVTYQYVWIGPLFTVAMVFIIVRYVFIKEPE</sequence>
<name>A0A1G2BP35_9BACT</name>
<feature type="transmembrane region" description="Helical" evidence="1">
    <location>
        <begin position="169"/>
        <end position="192"/>
    </location>
</feature>
<accession>A0A1G2BP35</accession>
<evidence type="ECO:0008006" key="4">
    <source>
        <dbReference type="Google" id="ProtNLM"/>
    </source>
</evidence>
<dbReference type="Proteomes" id="UP000177349">
    <property type="component" value="Unassembled WGS sequence"/>
</dbReference>
<proteinExistence type="predicted"/>
<keyword evidence="1" id="KW-0812">Transmembrane</keyword>
<protein>
    <recommendedName>
        <fullName evidence="4">Histidine kinase N-terminal 7TM region domain-containing protein</fullName>
    </recommendedName>
</protein>
<feature type="transmembrane region" description="Helical" evidence="1">
    <location>
        <begin position="198"/>
        <end position="219"/>
    </location>
</feature>
<organism evidence="2 3">
    <name type="scientific">Candidatus Komeilibacteria bacterium RIFCSPLOWO2_01_FULL_53_11</name>
    <dbReference type="NCBI Taxonomy" id="1798552"/>
    <lineage>
        <taxon>Bacteria</taxon>
        <taxon>Candidatus Komeiliibacteriota</taxon>
    </lineage>
</organism>